<keyword evidence="1" id="KW-1133">Transmembrane helix</keyword>
<accession>A0A918EXL6</accession>
<keyword evidence="1" id="KW-0812">Transmembrane</keyword>
<feature type="transmembrane region" description="Helical" evidence="1">
    <location>
        <begin position="113"/>
        <end position="132"/>
    </location>
</feature>
<comment type="caution">
    <text evidence="2">The sequence shown here is derived from an EMBL/GenBank/DDBJ whole genome shotgun (WGS) entry which is preliminary data.</text>
</comment>
<keyword evidence="1" id="KW-0472">Membrane</keyword>
<keyword evidence="3" id="KW-1185">Reference proteome</keyword>
<reference evidence="2" key="2">
    <citation type="submission" date="2020-09" db="EMBL/GenBank/DDBJ databases">
        <authorList>
            <person name="Sun Q."/>
            <person name="Ohkuma M."/>
        </authorList>
    </citation>
    <scope>NUCLEOTIDE SEQUENCE</scope>
    <source>
        <strain evidence="2">JCM 3131</strain>
    </source>
</reference>
<sequence>MSRVATWIAGAIVSLFSVVYLIDSAGNSALSAGLYGDPGQYRVSHCYDTNPGRNNSDYECDGVFTPHDDQRDAVHVHLKDGSNYKDGATVEMRRGLDSDTYRPTGLWPVLGELWKVGLSFGVLMLCVSSAVAPRGVTRRGAGRSSREVIADYSLLTAMVGVGVVLLDGAVALLMWLIDLIR</sequence>
<dbReference type="Proteomes" id="UP000620156">
    <property type="component" value="Unassembled WGS sequence"/>
</dbReference>
<evidence type="ECO:0000313" key="3">
    <source>
        <dbReference type="Proteomes" id="UP000620156"/>
    </source>
</evidence>
<dbReference type="EMBL" id="BMQK01000026">
    <property type="protein sequence ID" value="GGQ87366.1"/>
    <property type="molecule type" value="Genomic_DNA"/>
</dbReference>
<proteinExistence type="predicted"/>
<reference evidence="2" key="1">
    <citation type="journal article" date="2014" name="Int. J. Syst. Evol. Microbiol.">
        <title>Complete genome sequence of Corynebacterium casei LMG S-19264T (=DSM 44701T), isolated from a smear-ripened cheese.</title>
        <authorList>
            <consortium name="US DOE Joint Genome Institute (JGI-PGF)"/>
            <person name="Walter F."/>
            <person name="Albersmeier A."/>
            <person name="Kalinowski J."/>
            <person name="Ruckert C."/>
        </authorList>
    </citation>
    <scope>NUCLEOTIDE SEQUENCE</scope>
    <source>
        <strain evidence="2">JCM 3131</strain>
    </source>
</reference>
<gene>
    <name evidence="2" type="ORF">GCM10010145_66030</name>
</gene>
<name>A0A918EXL6_9ACTN</name>
<feature type="transmembrane region" description="Helical" evidence="1">
    <location>
        <begin position="152"/>
        <end position="177"/>
    </location>
</feature>
<evidence type="ECO:0000256" key="1">
    <source>
        <dbReference type="SAM" id="Phobius"/>
    </source>
</evidence>
<protein>
    <submittedName>
        <fullName evidence="2">Uncharacterized protein</fullName>
    </submittedName>
</protein>
<organism evidence="2 3">
    <name type="scientific">Streptomyces ruber</name>
    <dbReference type="NCBI Taxonomy" id="83378"/>
    <lineage>
        <taxon>Bacteria</taxon>
        <taxon>Bacillati</taxon>
        <taxon>Actinomycetota</taxon>
        <taxon>Actinomycetes</taxon>
        <taxon>Kitasatosporales</taxon>
        <taxon>Streptomycetaceae</taxon>
        <taxon>Streptomyces</taxon>
    </lineage>
</organism>
<dbReference type="AlphaFoldDB" id="A0A918EXL6"/>
<evidence type="ECO:0000313" key="2">
    <source>
        <dbReference type="EMBL" id="GGQ87366.1"/>
    </source>
</evidence>